<organism evidence="2 3">
    <name type="scientific">Apiospora aurea</name>
    <dbReference type="NCBI Taxonomy" id="335848"/>
    <lineage>
        <taxon>Eukaryota</taxon>
        <taxon>Fungi</taxon>
        <taxon>Dikarya</taxon>
        <taxon>Ascomycota</taxon>
        <taxon>Pezizomycotina</taxon>
        <taxon>Sordariomycetes</taxon>
        <taxon>Xylariomycetidae</taxon>
        <taxon>Amphisphaeriales</taxon>
        <taxon>Apiosporaceae</taxon>
        <taxon>Apiospora</taxon>
    </lineage>
</organism>
<dbReference type="SUPFAM" id="SSF51735">
    <property type="entry name" value="NAD(P)-binding Rossmann-fold domains"/>
    <property type="match status" value="1"/>
</dbReference>
<dbReference type="InterPro" id="IPR002347">
    <property type="entry name" value="SDR_fam"/>
</dbReference>
<gene>
    <name evidence="2" type="ORF">PG986_011311</name>
</gene>
<dbReference type="RefSeq" id="XP_066697024.1">
    <property type="nucleotide sequence ID" value="XM_066847533.1"/>
</dbReference>
<proteinExistence type="predicted"/>
<evidence type="ECO:0000313" key="2">
    <source>
        <dbReference type="EMBL" id="KAK7946990.1"/>
    </source>
</evidence>
<dbReference type="Pfam" id="PF00106">
    <property type="entry name" value="adh_short"/>
    <property type="match status" value="1"/>
</dbReference>
<dbReference type="InterPro" id="IPR036291">
    <property type="entry name" value="NAD(P)-bd_dom_sf"/>
</dbReference>
<protein>
    <submittedName>
        <fullName evidence="2">Uncharacterized protein</fullName>
    </submittedName>
</protein>
<keyword evidence="3" id="KW-1185">Reference proteome</keyword>
<dbReference type="EMBL" id="JAQQWE010000007">
    <property type="protein sequence ID" value="KAK7946990.1"/>
    <property type="molecule type" value="Genomic_DNA"/>
</dbReference>
<dbReference type="PANTHER" id="PTHR47534">
    <property type="entry name" value="YALI0E05731P"/>
    <property type="match status" value="1"/>
</dbReference>
<dbReference type="Proteomes" id="UP001391051">
    <property type="component" value="Unassembled WGS sequence"/>
</dbReference>
<evidence type="ECO:0000313" key="3">
    <source>
        <dbReference type="Proteomes" id="UP001391051"/>
    </source>
</evidence>
<comment type="caution">
    <text evidence="2">The sequence shown here is derived from an EMBL/GenBank/DDBJ whole genome shotgun (WGS) entry which is preliminary data.</text>
</comment>
<dbReference type="GeneID" id="92080595"/>
<keyword evidence="1" id="KW-0560">Oxidoreductase</keyword>
<name>A0ABR1Q4X6_9PEZI</name>
<dbReference type="PANTHER" id="PTHR47534:SF3">
    <property type="entry name" value="ALCOHOL DEHYDROGENASE-LIKE C-TERMINAL DOMAIN-CONTAINING PROTEIN"/>
    <property type="match status" value="1"/>
</dbReference>
<dbReference type="InterPro" id="IPR052228">
    <property type="entry name" value="Sec_Metab_Biosynth_Oxidored"/>
</dbReference>
<sequence>MTIDLKTVLSSNSRLASVETPLVALFVGATSGIGLGALKEFAQHAIDPRIYFVARNAKTARAIVDELHLLNPRGQYEIIEKNVSLIKDAEAVAEFVKAKESTLDLLFLSVGFVSLDGRQDTTEGLDASMTTRYYSRLRITQLLLPLLNRSTSPHVVSILAGGMEGSLQEDDLDLRQARNWSVARASVHSATMGTLALERLAAENPRVSFVHAYPGMVSTPLFDRLASGVAGFLLRWLVVPVIRLFSRSVAEAGQRSLFLATSARYSVDGGIVALGAGAGGNSSGSGGALQRGARSNGGRGIFLVGAGGEIADNEKVLTPLRKKDMEKVWEHTEAVFNSGR</sequence>
<accession>A0ABR1Q4X6</accession>
<evidence type="ECO:0000256" key="1">
    <source>
        <dbReference type="ARBA" id="ARBA00023002"/>
    </source>
</evidence>
<reference evidence="2 3" key="1">
    <citation type="submission" date="2023-01" db="EMBL/GenBank/DDBJ databases">
        <title>Analysis of 21 Apiospora genomes using comparative genomics revels a genus with tremendous synthesis potential of carbohydrate active enzymes and secondary metabolites.</title>
        <authorList>
            <person name="Sorensen T."/>
        </authorList>
    </citation>
    <scope>NUCLEOTIDE SEQUENCE [LARGE SCALE GENOMIC DNA]</scope>
    <source>
        <strain evidence="2 3">CBS 24483</strain>
    </source>
</reference>
<dbReference type="Gene3D" id="3.40.50.720">
    <property type="entry name" value="NAD(P)-binding Rossmann-like Domain"/>
    <property type="match status" value="1"/>
</dbReference>